<keyword evidence="7" id="KW-0460">Magnesium</keyword>
<evidence type="ECO:0000313" key="9">
    <source>
        <dbReference type="EMBL" id="KYJ85777.1"/>
    </source>
</evidence>
<dbReference type="Pfam" id="PF18765">
    <property type="entry name" value="Polbeta"/>
    <property type="match status" value="1"/>
</dbReference>
<keyword evidence="10" id="KW-1185">Reference proteome</keyword>
<dbReference type="InterPro" id="IPR052038">
    <property type="entry name" value="Type-VII_TA_antitoxin"/>
</dbReference>
<reference evidence="9 10" key="1">
    <citation type="submission" date="2015-11" db="EMBL/GenBank/DDBJ databases">
        <title>Draft genome of Sulfurovum riftiae 1812E, a member of the Epsilonproteobacteria isolated from the tube of the deep-sea hydrothermal vent tubewom Riftia pachyptila.</title>
        <authorList>
            <person name="Vetriani C."/>
            <person name="Giovannelli D."/>
        </authorList>
    </citation>
    <scope>NUCLEOTIDE SEQUENCE [LARGE SCALE GENOMIC DNA]</scope>
    <source>
        <strain evidence="9 10">1812E</strain>
    </source>
</reference>
<proteinExistence type="predicted"/>
<dbReference type="AlphaFoldDB" id="A0A151CE58"/>
<evidence type="ECO:0000256" key="4">
    <source>
        <dbReference type="ARBA" id="ARBA00022723"/>
    </source>
</evidence>
<dbReference type="OrthoDB" id="5334523at2"/>
<organism evidence="9 10">
    <name type="scientific">Sulfurovum riftiae</name>
    <dbReference type="NCBI Taxonomy" id="1630136"/>
    <lineage>
        <taxon>Bacteria</taxon>
        <taxon>Pseudomonadati</taxon>
        <taxon>Campylobacterota</taxon>
        <taxon>Epsilonproteobacteria</taxon>
        <taxon>Campylobacterales</taxon>
        <taxon>Sulfurovaceae</taxon>
        <taxon>Sulfurovum</taxon>
    </lineage>
</organism>
<dbReference type="InterPro" id="IPR041633">
    <property type="entry name" value="Polbeta"/>
</dbReference>
<dbReference type="GO" id="GO:0046872">
    <property type="term" value="F:metal ion binding"/>
    <property type="evidence" value="ECO:0007669"/>
    <property type="project" value="UniProtKB-KW"/>
</dbReference>
<dbReference type="GO" id="GO:0016779">
    <property type="term" value="F:nucleotidyltransferase activity"/>
    <property type="evidence" value="ECO:0007669"/>
    <property type="project" value="UniProtKB-KW"/>
</dbReference>
<gene>
    <name evidence="9" type="ORF">AS592_03290</name>
</gene>
<dbReference type="InterPro" id="IPR043519">
    <property type="entry name" value="NT_sf"/>
</dbReference>
<keyword evidence="2 9" id="KW-0808">Transferase</keyword>
<dbReference type="PANTHER" id="PTHR33571:SF14">
    <property type="entry name" value="PROTEIN ADENYLYLTRANSFERASE MJ0435-RELATED"/>
    <property type="match status" value="1"/>
</dbReference>
<dbReference type="STRING" id="1630136.AS592_03290"/>
<dbReference type="RefSeq" id="WP_067332217.1">
    <property type="nucleotide sequence ID" value="NZ_LNKT01000067.1"/>
</dbReference>
<accession>A0A151CE58</accession>
<protein>
    <submittedName>
        <fullName evidence="9">Nucleotidyltransferase</fullName>
    </submittedName>
</protein>
<dbReference type="Proteomes" id="UP000075359">
    <property type="component" value="Unassembled WGS sequence"/>
</dbReference>
<dbReference type="GO" id="GO:0005524">
    <property type="term" value="F:ATP binding"/>
    <property type="evidence" value="ECO:0007669"/>
    <property type="project" value="UniProtKB-KW"/>
</dbReference>
<evidence type="ECO:0000256" key="3">
    <source>
        <dbReference type="ARBA" id="ARBA00022695"/>
    </source>
</evidence>
<keyword evidence="3" id="KW-0548">Nucleotidyltransferase</keyword>
<dbReference type="CDD" id="cd05403">
    <property type="entry name" value="NT_KNTase_like"/>
    <property type="match status" value="1"/>
</dbReference>
<evidence type="ECO:0000313" key="10">
    <source>
        <dbReference type="Proteomes" id="UP000075359"/>
    </source>
</evidence>
<comment type="caution">
    <text evidence="9">The sequence shown here is derived from an EMBL/GenBank/DDBJ whole genome shotgun (WGS) entry which is preliminary data.</text>
</comment>
<dbReference type="Gene3D" id="3.30.460.10">
    <property type="entry name" value="Beta Polymerase, domain 2"/>
    <property type="match status" value="1"/>
</dbReference>
<keyword evidence="5" id="KW-0547">Nucleotide-binding</keyword>
<keyword evidence="6" id="KW-0067">ATP-binding</keyword>
<dbReference type="PANTHER" id="PTHR33571">
    <property type="entry name" value="SSL8005 PROTEIN"/>
    <property type="match status" value="1"/>
</dbReference>
<evidence type="ECO:0000256" key="1">
    <source>
        <dbReference type="ARBA" id="ARBA00001946"/>
    </source>
</evidence>
<keyword evidence="4" id="KW-0479">Metal-binding</keyword>
<evidence type="ECO:0000259" key="8">
    <source>
        <dbReference type="Pfam" id="PF18765"/>
    </source>
</evidence>
<name>A0A151CE58_9BACT</name>
<evidence type="ECO:0000256" key="7">
    <source>
        <dbReference type="ARBA" id="ARBA00022842"/>
    </source>
</evidence>
<dbReference type="NCBIfam" id="NF047752">
    <property type="entry name" value="MntA_antitoxin"/>
    <property type="match status" value="1"/>
</dbReference>
<dbReference type="EMBL" id="LNKT01000067">
    <property type="protein sequence ID" value="KYJ85777.1"/>
    <property type="molecule type" value="Genomic_DNA"/>
</dbReference>
<sequence>MTQNKIIDYLKTHKDDFAKKYGISKMALFGSYARGENQEESDIDIAIETKVSDYFLLYDFKEELENFFHSKVDVVRLRERMNESLRKRIMKDGIYV</sequence>
<comment type="cofactor">
    <cofactor evidence="1">
        <name>Mg(2+)</name>
        <dbReference type="ChEBI" id="CHEBI:18420"/>
    </cofactor>
</comment>
<feature type="domain" description="Polymerase beta nucleotidyltransferase" evidence="8">
    <location>
        <begin position="5"/>
        <end position="95"/>
    </location>
</feature>
<evidence type="ECO:0000256" key="6">
    <source>
        <dbReference type="ARBA" id="ARBA00022840"/>
    </source>
</evidence>
<dbReference type="SUPFAM" id="SSF81301">
    <property type="entry name" value="Nucleotidyltransferase"/>
    <property type="match status" value="1"/>
</dbReference>
<evidence type="ECO:0000256" key="2">
    <source>
        <dbReference type="ARBA" id="ARBA00022679"/>
    </source>
</evidence>
<evidence type="ECO:0000256" key="5">
    <source>
        <dbReference type="ARBA" id="ARBA00022741"/>
    </source>
</evidence>